<feature type="compositionally biased region" description="Low complexity" evidence="3">
    <location>
        <begin position="292"/>
        <end position="314"/>
    </location>
</feature>
<dbReference type="PANTHER" id="PTHR47293:SF9">
    <property type="entry name" value="JACALIN-RELATED LECTIN 36"/>
    <property type="match status" value="1"/>
</dbReference>
<evidence type="ECO:0000259" key="4">
    <source>
        <dbReference type="PROSITE" id="PS51752"/>
    </source>
</evidence>
<name>M4E531_BRACM</name>
<sequence>MAAATMSWDDGKHMRVKRVQVTYEDVIKSIEAEYDDDQNPKRHGTPGKKSDGVSLSPDEYITDVTGYYKTTGNEDAIAALAFKTNKTQYGPYGNKTQNQFSIHAPKDNQIAGFQGISSNVLNSIDVHFAPLPSSSPSDSSTLSSASQANKVDAQGGKGGTSWDDGAHDHVRKVYVGQGESSVSYVKFEYEKNGKKETREYGKKTLLGAEVFEVDPDDYITSVEVQSDRIFGQDTDVITCLIFKTAKGKTSPPFGLEGAQKYELKDKNGGKLVGFHGRAGEVLHALGAYFAPSSSTSSGGRTSSSTQPAGSAAGAKKLEAKGGNAGNPWDDGPHDGVKKVYVGQGESGVSYVKFVYEKDSKEVPGNDHGKKTLLAPEERRRTLPATMAKKKPRKKPAPTRNSPSSSPLKVSVPPIEDPVPEFNPATVLDLPSPSLGNTDCEVTLSPSLPTELDVHLDLFVLDPNEYITAVEINYDNIFGTDSEIITMLRFTTNKRTSPPFGLEGAKSVLLKEDGHKVVGFHGKAGADILHQVGVHVKPISK</sequence>
<feature type="compositionally biased region" description="Low complexity" evidence="3">
    <location>
        <begin position="132"/>
        <end position="146"/>
    </location>
</feature>
<dbReference type="InterPro" id="IPR001229">
    <property type="entry name" value="Jacalin-like_lectin_dom"/>
</dbReference>
<dbReference type="OMA" id="FSIHAPK"/>
<feature type="compositionally biased region" description="Basic residues" evidence="3">
    <location>
        <begin position="387"/>
        <end position="396"/>
    </location>
</feature>
<reference evidence="5 6" key="2">
    <citation type="journal article" date="2018" name="Hortic Res">
        <title>Improved Brassica rapa reference genome by single-molecule sequencing and chromosome conformation capture technologies.</title>
        <authorList>
            <person name="Zhang L."/>
            <person name="Cai X."/>
            <person name="Wu J."/>
            <person name="Liu M."/>
            <person name="Grob S."/>
            <person name="Cheng F."/>
            <person name="Liang J."/>
            <person name="Cai C."/>
            <person name="Liu Z."/>
            <person name="Liu B."/>
            <person name="Wang F."/>
            <person name="Li S."/>
            <person name="Liu F."/>
            <person name="Li X."/>
            <person name="Cheng L."/>
            <person name="Yang W."/>
            <person name="Li M.H."/>
            <person name="Grossniklaus U."/>
            <person name="Zheng H."/>
            <person name="Wang X."/>
        </authorList>
    </citation>
    <scope>NUCLEOTIDE SEQUENCE [LARGE SCALE GENOMIC DNA]</scope>
    <source>
        <strain evidence="5 6">cv. Chiifu-401-42</strain>
    </source>
</reference>
<evidence type="ECO:0000313" key="5">
    <source>
        <dbReference type="EnsemblPlants" id="Bra023885.1-P"/>
    </source>
</evidence>
<keyword evidence="2" id="KW-0430">Lectin</keyword>
<reference evidence="5 6" key="1">
    <citation type="journal article" date="2011" name="Nat. Genet.">
        <title>The genome of the mesopolyploid crop species Brassica rapa.</title>
        <authorList>
            <consortium name="Brassica rapa Genome Sequencing Project Consortium"/>
            <person name="Wang X."/>
            <person name="Wang H."/>
            <person name="Wang J."/>
            <person name="Sun R."/>
            <person name="Wu J."/>
            <person name="Liu S."/>
            <person name="Bai Y."/>
            <person name="Mun J.H."/>
            <person name="Bancroft I."/>
            <person name="Cheng F."/>
            <person name="Huang S."/>
            <person name="Li X."/>
            <person name="Hua W."/>
            <person name="Wang J."/>
            <person name="Wang X."/>
            <person name="Freeling M."/>
            <person name="Pires J.C."/>
            <person name="Paterson A.H."/>
            <person name="Chalhoub B."/>
            <person name="Wang B."/>
            <person name="Hayward A."/>
            <person name="Sharpe A.G."/>
            <person name="Park B.S."/>
            <person name="Weisshaar B."/>
            <person name="Liu B."/>
            <person name="Li B."/>
            <person name="Liu B."/>
            <person name="Tong C."/>
            <person name="Song C."/>
            <person name="Duran C."/>
            <person name="Peng C."/>
            <person name="Geng C."/>
            <person name="Koh C."/>
            <person name="Lin C."/>
            <person name="Edwards D."/>
            <person name="Mu D."/>
            <person name="Shen D."/>
            <person name="Soumpourou E."/>
            <person name="Li F."/>
            <person name="Fraser F."/>
            <person name="Conant G."/>
            <person name="Lassalle G."/>
            <person name="King G.J."/>
            <person name="Bonnema G."/>
            <person name="Tang H."/>
            <person name="Wang H."/>
            <person name="Belcram H."/>
            <person name="Zhou H."/>
            <person name="Hirakawa H."/>
            <person name="Abe H."/>
            <person name="Guo H."/>
            <person name="Wang H."/>
            <person name="Jin H."/>
            <person name="Parkin I.A."/>
            <person name="Batley J."/>
            <person name="Kim J.S."/>
            <person name="Just J."/>
            <person name="Li J."/>
            <person name="Xu J."/>
            <person name="Deng J."/>
            <person name="Kim J.A."/>
            <person name="Li J."/>
            <person name="Yu J."/>
            <person name="Meng J."/>
            <person name="Wang J."/>
            <person name="Min J."/>
            <person name="Poulain J."/>
            <person name="Wang J."/>
            <person name="Hatakeyama K."/>
            <person name="Wu K."/>
            <person name="Wang L."/>
            <person name="Fang L."/>
            <person name="Trick M."/>
            <person name="Links M.G."/>
            <person name="Zhao M."/>
            <person name="Jin M."/>
            <person name="Ramchiary N."/>
            <person name="Drou N."/>
            <person name="Berkman P.J."/>
            <person name="Cai Q."/>
            <person name="Huang Q."/>
            <person name="Li R."/>
            <person name="Tabata S."/>
            <person name="Cheng S."/>
            <person name="Zhang S."/>
            <person name="Zhang S."/>
            <person name="Huang S."/>
            <person name="Sato S."/>
            <person name="Sun S."/>
            <person name="Kwon S.J."/>
            <person name="Choi S.R."/>
            <person name="Lee T.H."/>
            <person name="Fan W."/>
            <person name="Zhao X."/>
            <person name="Tan X."/>
            <person name="Xu X."/>
            <person name="Wang Y."/>
            <person name="Qiu Y."/>
            <person name="Yin Y."/>
            <person name="Li Y."/>
            <person name="Du Y."/>
            <person name="Liao Y."/>
            <person name="Lim Y."/>
            <person name="Narusaka Y."/>
            <person name="Wang Y."/>
            <person name="Wang Z."/>
            <person name="Li Z."/>
            <person name="Wang Z."/>
            <person name="Xiong Z."/>
            <person name="Zhang Z."/>
        </authorList>
    </citation>
    <scope>NUCLEOTIDE SEQUENCE [LARGE SCALE GENOMIC DNA]</scope>
    <source>
        <strain evidence="5 6">cv. Chiifu-401-42</strain>
    </source>
</reference>
<accession>M4E531</accession>
<dbReference type="CDD" id="cd09612">
    <property type="entry name" value="Jacalin"/>
    <property type="match status" value="3"/>
</dbReference>
<feature type="domain" description="Jacalin-type lectin" evidence="4">
    <location>
        <begin position="1"/>
        <end position="130"/>
    </location>
</feature>
<feature type="compositionally biased region" description="Basic and acidic residues" evidence="3">
    <location>
        <begin position="360"/>
        <end position="380"/>
    </location>
</feature>
<proteinExistence type="inferred from homology"/>
<dbReference type="InterPro" id="IPR036404">
    <property type="entry name" value="Jacalin-like_lectin_dom_sf"/>
</dbReference>
<dbReference type="FunCoup" id="M4E531">
    <property type="interactions" value="5"/>
</dbReference>
<feature type="domain" description="Jacalin-type lectin" evidence="4">
    <location>
        <begin position="314"/>
        <end position="537"/>
    </location>
</feature>
<dbReference type="InterPro" id="IPR033734">
    <property type="entry name" value="Jacalin-like_lectin_dom_plant"/>
</dbReference>
<feature type="region of interest" description="Disordered" evidence="3">
    <location>
        <begin position="292"/>
        <end position="339"/>
    </location>
</feature>
<evidence type="ECO:0000256" key="3">
    <source>
        <dbReference type="SAM" id="MobiDB-lite"/>
    </source>
</evidence>
<feature type="compositionally biased region" description="Low complexity" evidence="3">
    <location>
        <begin position="397"/>
        <end position="412"/>
    </location>
</feature>
<dbReference type="Pfam" id="PF01419">
    <property type="entry name" value="Jacalin"/>
    <property type="match status" value="4"/>
</dbReference>
<feature type="region of interest" description="Disordered" evidence="3">
    <location>
        <begin position="132"/>
        <end position="165"/>
    </location>
</feature>
<dbReference type="Gene3D" id="2.100.10.30">
    <property type="entry name" value="Jacalin-like lectin domain"/>
    <property type="match status" value="3"/>
</dbReference>
<dbReference type="Gramene" id="Bra023885.1">
    <property type="protein sequence ID" value="Bra023885.1-P"/>
    <property type="gene ID" value="Bra023885"/>
</dbReference>
<dbReference type="InParanoid" id="M4E531"/>
<dbReference type="GO" id="GO:0030246">
    <property type="term" value="F:carbohydrate binding"/>
    <property type="evidence" value="ECO:0007669"/>
    <property type="project" value="UniProtKB-KW"/>
</dbReference>
<feature type="region of interest" description="Disordered" evidence="3">
    <location>
        <begin position="360"/>
        <end position="412"/>
    </location>
</feature>
<dbReference type="PROSITE" id="PS51752">
    <property type="entry name" value="JACALIN_LECTIN"/>
    <property type="match status" value="3"/>
</dbReference>
<dbReference type="AlphaFoldDB" id="M4E531"/>
<comment type="similarity">
    <text evidence="1">Belongs to the jacalin lectin family.</text>
</comment>
<dbReference type="Proteomes" id="UP000011750">
    <property type="component" value="Chromosome A01"/>
</dbReference>
<evidence type="ECO:0000256" key="1">
    <source>
        <dbReference type="ARBA" id="ARBA00006568"/>
    </source>
</evidence>
<evidence type="ECO:0000313" key="6">
    <source>
        <dbReference type="Proteomes" id="UP000011750"/>
    </source>
</evidence>
<evidence type="ECO:0000256" key="2">
    <source>
        <dbReference type="ARBA" id="ARBA00022734"/>
    </source>
</evidence>
<dbReference type="FunFam" id="2.100.10.30:FF:000001">
    <property type="entry name" value="Jacalin-related lectin 33"/>
    <property type="match status" value="1"/>
</dbReference>
<dbReference type="SUPFAM" id="SSF51101">
    <property type="entry name" value="Mannose-binding lectins"/>
    <property type="match status" value="4"/>
</dbReference>
<reference evidence="5" key="3">
    <citation type="submission" date="2023-03" db="UniProtKB">
        <authorList>
            <consortium name="EnsemblPlants"/>
        </authorList>
    </citation>
    <scope>IDENTIFICATION</scope>
    <source>
        <strain evidence="5">cv. Chiifu-401-42</strain>
    </source>
</reference>
<dbReference type="PANTHER" id="PTHR47293">
    <property type="entry name" value="JACALIN-RELATED LECTIN 3"/>
    <property type="match status" value="1"/>
</dbReference>
<protein>
    <recommendedName>
        <fullName evidence="4">Jacalin-type lectin domain-containing protein</fullName>
    </recommendedName>
</protein>
<feature type="domain" description="Jacalin-type lectin" evidence="4">
    <location>
        <begin position="148"/>
        <end position="291"/>
    </location>
</feature>
<feature type="region of interest" description="Disordered" evidence="3">
    <location>
        <begin position="31"/>
        <end position="56"/>
    </location>
</feature>
<organism evidence="5 6">
    <name type="scientific">Brassica campestris</name>
    <name type="common">Field mustard</name>
    <dbReference type="NCBI Taxonomy" id="3711"/>
    <lineage>
        <taxon>Eukaryota</taxon>
        <taxon>Viridiplantae</taxon>
        <taxon>Streptophyta</taxon>
        <taxon>Embryophyta</taxon>
        <taxon>Tracheophyta</taxon>
        <taxon>Spermatophyta</taxon>
        <taxon>Magnoliopsida</taxon>
        <taxon>eudicotyledons</taxon>
        <taxon>Gunneridae</taxon>
        <taxon>Pentapetalae</taxon>
        <taxon>rosids</taxon>
        <taxon>malvids</taxon>
        <taxon>Brassicales</taxon>
        <taxon>Brassicaceae</taxon>
        <taxon>Brassiceae</taxon>
        <taxon>Brassica</taxon>
    </lineage>
</organism>
<dbReference type="HOGENOM" id="CLU_041730_0_0_1"/>
<keyword evidence="6" id="KW-1185">Reference proteome</keyword>
<dbReference type="SMART" id="SM00915">
    <property type="entry name" value="Jacalin"/>
    <property type="match status" value="3"/>
</dbReference>
<dbReference type="EnsemblPlants" id="Bra023885.1">
    <property type="protein sequence ID" value="Bra023885.1-P"/>
    <property type="gene ID" value="Bra023885"/>
</dbReference>